<feature type="transmembrane region" description="Helical" evidence="1">
    <location>
        <begin position="159"/>
        <end position="186"/>
    </location>
</feature>
<feature type="transmembrane region" description="Helical" evidence="1">
    <location>
        <begin position="331"/>
        <end position="348"/>
    </location>
</feature>
<name>A0A3B0T842_9ZZZZ</name>
<evidence type="ECO:0000313" key="2">
    <source>
        <dbReference type="EMBL" id="VAW14585.1"/>
    </source>
</evidence>
<keyword evidence="1" id="KW-0472">Membrane</keyword>
<gene>
    <name evidence="2" type="ORF">MNBD_BACTEROID05-179</name>
</gene>
<proteinExistence type="predicted"/>
<dbReference type="EMBL" id="UOEN01000227">
    <property type="protein sequence ID" value="VAW14585.1"/>
    <property type="molecule type" value="Genomic_DNA"/>
</dbReference>
<feature type="transmembrane region" description="Helical" evidence="1">
    <location>
        <begin position="135"/>
        <end position="152"/>
    </location>
</feature>
<feature type="transmembrane region" description="Helical" evidence="1">
    <location>
        <begin position="274"/>
        <end position="293"/>
    </location>
</feature>
<feature type="transmembrane region" description="Helical" evidence="1">
    <location>
        <begin position="100"/>
        <end position="123"/>
    </location>
</feature>
<feature type="transmembrane region" description="Helical" evidence="1">
    <location>
        <begin position="12"/>
        <end position="29"/>
    </location>
</feature>
<organism evidence="2">
    <name type="scientific">hydrothermal vent metagenome</name>
    <dbReference type="NCBI Taxonomy" id="652676"/>
    <lineage>
        <taxon>unclassified sequences</taxon>
        <taxon>metagenomes</taxon>
        <taxon>ecological metagenomes</taxon>
    </lineage>
</organism>
<feature type="transmembrane region" description="Helical" evidence="1">
    <location>
        <begin position="299"/>
        <end position="319"/>
    </location>
</feature>
<protein>
    <submittedName>
        <fullName evidence="2">Uncharacterized protein</fullName>
    </submittedName>
</protein>
<keyword evidence="1" id="KW-1133">Transmembrane helix</keyword>
<feature type="transmembrane region" description="Helical" evidence="1">
    <location>
        <begin position="206"/>
        <end position="227"/>
    </location>
</feature>
<reference evidence="2" key="1">
    <citation type="submission" date="2018-06" db="EMBL/GenBank/DDBJ databases">
        <authorList>
            <person name="Zhirakovskaya E."/>
        </authorList>
    </citation>
    <scope>NUCLEOTIDE SEQUENCE</scope>
</reference>
<feature type="transmembrane region" description="Helical" evidence="1">
    <location>
        <begin position="70"/>
        <end position="93"/>
    </location>
</feature>
<feature type="non-terminal residue" evidence="2">
    <location>
        <position position="503"/>
    </location>
</feature>
<accession>A0A3B0T842</accession>
<dbReference type="AlphaFoldDB" id="A0A3B0T842"/>
<evidence type="ECO:0000256" key="1">
    <source>
        <dbReference type="SAM" id="Phobius"/>
    </source>
</evidence>
<feature type="transmembrane region" description="Helical" evidence="1">
    <location>
        <begin position="354"/>
        <end position="378"/>
    </location>
</feature>
<sequence length="503" mass="57935">MINFFLKNKTFFFFGLFLIAGTIILFPYLDYQSFLSQGDHGRDLLAFEMTAQGAIPYQDYWWVYGPLMPYYYAFFIKIFGVSMTSVLLGKILLLLASGGLFYFILSAFISPVISLAGALWFLLFHEDFFFTYNHPGGITLTLATTLCISLYLKNQKSKYLLYAFPIVLALSLIKLNFGLTALAMIVFSTFLTNRYKTPPPPTNQKYFYFLFIGLLPVAIIGIYMLFLNNLPIHVIRQCLPYLSSDHPNKTPVIQSLLKFSHSIFLNATGSWPNLLFATLILVSLSITLTTAIRKKNINILLGLLFFSTFYIFNLHEYLVSGVYYRTFWAQPFSYLIMFLALGSLSTTFPKHIKFIFSTLILALALFFTIRMTSAITTLKTKLSPMKIRHSKIYLRNKPQWIETVNSTSSYLQLNLTNEETFFALPYDPLYYYLTDKKTPTRQTIFFEHINIPPAQEIKIIKDLEKNRINWILISNRMNSQDVGLGLLGVSYCPLIGKYIDQNF</sequence>
<keyword evidence="1" id="KW-0812">Transmembrane</keyword>